<reference evidence="1 2" key="1">
    <citation type="submission" date="2012-05" db="EMBL/GenBank/DDBJ databases">
        <title>Recombination and specialization in a pathogen metapopulation.</title>
        <authorList>
            <person name="Gardiner A."/>
            <person name="Kemen E."/>
            <person name="Schultz-Larsen T."/>
            <person name="MacLean D."/>
            <person name="Van Oosterhout C."/>
            <person name="Jones J.D.G."/>
        </authorList>
    </citation>
    <scope>NUCLEOTIDE SEQUENCE [LARGE SCALE GENOMIC DNA]</scope>
    <source>
        <strain evidence="1 2">Ac Nc2</strain>
    </source>
</reference>
<organism evidence="1 2">
    <name type="scientific">Albugo candida</name>
    <dbReference type="NCBI Taxonomy" id="65357"/>
    <lineage>
        <taxon>Eukaryota</taxon>
        <taxon>Sar</taxon>
        <taxon>Stramenopiles</taxon>
        <taxon>Oomycota</taxon>
        <taxon>Peronosporomycetes</taxon>
        <taxon>Albuginales</taxon>
        <taxon>Albuginaceae</taxon>
        <taxon>Albugo</taxon>
    </lineage>
</organism>
<sequence>MIGVAIDFNLDVNGEGMHCDTFSYLFNMNTIYITGRSREPEEHPLQQLSEEELHTLGGQLDKDDKKWALEILNIRQANELSHNSEMKVTFTVNDVVLAPRVYMSGTSQHPFEITLNREVTIQIKPDEIHQSNNDHEWAIGYSQLAGHQTEFIKREEYFYISLAREASAVDITTHTQ</sequence>
<dbReference type="InParanoid" id="A0A024GU25"/>
<proteinExistence type="predicted"/>
<comment type="caution">
    <text evidence="1">The sequence shown here is derived from an EMBL/GenBank/DDBJ whole genome shotgun (WGS) entry which is preliminary data.</text>
</comment>
<dbReference type="Proteomes" id="UP000053237">
    <property type="component" value="Unassembled WGS sequence"/>
</dbReference>
<keyword evidence="2" id="KW-1185">Reference proteome</keyword>
<gene>
    <name evidence="1" type="ORF">BN9_115970</name>
</gene>
<dbReference type="AlphaFoldDB" id="A0A024GU25"/>
<dbReference type="EMBL" id="CAIX01000389">
    <property type="protein sequence ID" value="CCI50085.1"/>
    <property type="molecule type" value="Genomic_DNA"/>
</dbReference>
<evidence type="ECO:0000313" key="2">
    <source>
        <dbReference type="Proteomes" id="UP000053237"/>
    </source>
</evidence>
<name>A0A024GU25_9STRA</name>
<accession>A0A024GU25</accession>
<evidence type="ECO:0000313" key="1">
    <source>
        <dbReference type="EMBL" id="CCI50085.1"/>
    </source>
</evidence>
<protein>
    <submittedName>
        <fullName evidence="1">Uncharacterized protein</fullName>
    </submittedName>
</protein>